<dbReference type="EMBL" id="BTSX01000001">
    <property type="protein sequence ID" value="GMS80110.1"/>
    <property type="molecule type" value="Genomic_DNA"/>
</dbReference>
<evidence type="ECO:0000256" key="2">
    <source>
        <dbReference type="ARBA" id="ARBA00022771"/>
    </source>
</evidence>
<dbReference type="PROSITE" id="PS00518">
    <property type="entry name" value="ZF_RING_1"/>
    <property type="match status" value="1"/>
</dbReference>
<proteinExistence type="predicted"/>
<keyword evidence="3" id="KW-0862">Zinc</keyword>
<evidence type="ECO:0000313" key="4">
    <source>
        <dbReference type="EMBL" id="GMS80110.1"/>
    </source>
</evidence>
<keyword evidence="5" id="KW-1185">Reference proteome</keyword>
<evidence type="ECO:0000256" key="3">
    <source>
        <dbReference type="ARBA" id="ARBA00022833"/>
    </source>
</evidence>
<gene>
    <name evidence="4" type="ORF">PENTCL1PPCAC_2285</name>
</gene>
<dbReference type="InterPro" id="IPR017907">
    <property type="entry name" value="Znf_RING_CS"/>
</dbReference>
<evidence type="ECO:0000313" key="5">
    <source>
        <dbReference type="Proteomes" id="UP001432027"/>
    </source>
</evidence>
<dbReference type="Proteomes" id="UP001432027">
    <property type="component" value="Unassembled WGS sequence"/>
</dbReference>
<keyword evidence="1" id="KW-0479">Metal-binding</keyword>
<organism evidence="4 5">
    <name type="scientific">Pristionchus entomophagus</name>
    <dbReference type="NCBI Taxonomy" id="358040"/>
    <lineage>
        <taxon>Eukaryota</taxon>
        <taxon>Metazoa</taxon>
        <taxon>Ecdysozoa</taxon>
        <taxon>Nematoda</taxon>
        <taxon>Chromadorea</taxon>
        <taxon>Rhabditida</taxon>
        <taxon>Rhabditina</taxon>
        <taxon>Diplogasteromorpha</taxon>
        <taxon>Diplogasteroidea</taxon>
        <taxon>Neodiplogasteridae</taxon>
        <taxon>Pristionchus</taxon>
    </lineage>
</organism>
<name>A0AAV5SCH3_9BILA</name>
<protein>
    <recommendedName>
        <fullName evidence="6">RING-type domain-containing protein</fullName>
    </recommendedName>
</protein>
<comment type="caution">
    <text evidence="4">The sequence shown here is derived from an EMBL/GenBank/DDBJ whole genome shotgun (WGS) entry which is preliminary data.</text>
</comment>
<feature type="non-terminal residue" evidence="4">
    <location>
        <position position="1"/>
    </location>
</feature>
<evidence type="ECO:0008006" key="6">
    <source>
        <dbReference type="Google" id="ProtNLM"/>
    </source>
</evidence>
<dbReference type="AlphaFoldDB" id="A0AAV5SCH3"/>
<reference evidence="4" key="1">
    <citation type="submission" date="2023-10" db="EMBL/GenBank/DDBJ databases">
        <title>Genome assembly of Pristionchus species.</title>
        <authorList>
            <person name="Yoshida K."/>
            <person name="Sommer R.J."/>
        </authorList>
    </citation>
    <scope>NUCLEOTIDE SEQUENCE</scope>
    <source>
        <strain evidence="4">RS0144</strain>
    </source>
</reference>
<accession>A0AAV5SCH3</accession>
<evidence type="ECO:0000256" key="1">
    <source>
        <dbReference type="ARBA" id="ARBA00022723"/>
    </source>
</evidence>
<keyword evidence="2" id="KW-0863">Zinc-finger</keyword>
<sequence>SIILVTMHLNLVSICDICAMEKPLHKIANSREVTNIFIVPISIEIKSSLQIPKLKVIGLRDENLELMRANKDNRLLRRSMEKEMNKDLMASVLCEVDESRRSTMEGYAVIRVLISGDDYLIQYKAQGFHDEFSFSGERFNDYHLAFGCEKQLVMLLNERDFQIYCTKLPWKLPSREICGLCSYPTISWKVYPCKHRVCSSCAKTIDGRRCIYNTFNTCKFMRVEEAVTGYEDDEFCRFDNCMERKAGTQSTLPMPHL</sequence>
<dbReference type="GO" id="GO:0008270">
    <property type="term" value="F:zinc ion binding"/>
    <property type="evidence" value="ECO:0007669"/>
    <property type="project" value="UniProtKB-KW"/>
</dbReference>